<keyword evidence="5 7" id="KW-0418">Kinase</keyword>
<dbReference type="InterPro" id="IPR036043">
    <property type="entry name" value="Phosphoglycerate_kinase_sf"/>
</dbReference>
<dbReference type="PANTHER" id="PTHR11406">
    <property type="entry name" value="PHOSPHOGLYCERATE KINASE"/>
    <property type="match status" value="1"/>
</dbReference>
<dbReference type="EC" id="2.7.2.3" evidence="2 7"/>
<dbReference type="PANTHER" id="PTHR11406:SF23">
    <property type="entry name" value="PHOSPHOGLYCERATE KINASE 1, CHLOROPLASTIC-RELATED"/>
    <property type="match status" value="1"/>
</dbReference>
<dbReference type="GO" id="GO:0004618">
    <property type="term" value="F:phosphoglycerate kinase activity"/>
    <property type="evidence" value="ECO:0007669"/>
    <property type="project" value="UniProtKB-EC"/>
</dbReference>
<name>A0A0G0LVU9_9BACT</name>
<dbReference type="GO" id="GO:0043531">
    <property type="term" value="F:ADP binding"/>
    <property type="evidence" value="ECO:0007669"/>
    <property type="project" value="TreeGrafter"/>
</dbReference>
<dbReference type="Gene3D" id="3.40.50.1260">
    <property type="entry name" value="Phosphoglycerate kinase, N-terminal domain"/>
    <property type="match status" value="4"/>
</dbReference>
<dbReference type="PRINTS" id="PR00477">
    <property type="entry name" value="PHGLYCKINASE"/>
</dbReference>
<accession>A0A0G0LVU9</accession>
<evidence type="ECO:0000256" key="2">
    <source>
        <dbReference type="ARBA" id="ARBA00013061"/>
    </source>
</evidence>
<sequence>MRTVTAQDVQEKQVLLRLDTDVPIKDGKVIDPTRLKAGIPTLKLCLENTEEVIVMGHVGRPARPALSADRQAGGPGGKIVPELSIKPVAEWLENSLKGQTFKARLHILENLRFESGEDEANIEYAKQLASLGDVFVNESFASHHKAASTTVLPTLLPSFAGLRFAKEVEVLSSIRNNPKKPLVVIIGGVKVEDKYPAIVELSKIADAVLVGGSLAQNIKEQNLEVAPNVMVGKLSENGIDMAPETIESFASVVKDAKQIVWAGPLGKYEDSVGNKGTLDLAKAVILSGAEVVLGGGDTVAALNFYLDKFSFVSTGGGAMLKLLTEGTLPTIQALTN</sequence>
<comment type="caution">
    <text evidence="8">The sequence shown here is derived from an EMBL/GenBank/DDBJ whole genome shotgun (WGS) entry which is preliminary data.</text>
</comment>
<comment type="catalytic activity">
    <reaction evidence="1 7">
        <text>(2R)-3-phosphoglycerate + ATP = (2R)-3-phospho-glyceroyl phosphate + ADP</text>
        <dbReference type="Rhea" id="RHEA:14801"/>
        <dbReference type="ChEBI" id="CHEBI:30616"/>
        <dbReference type="ChEBI" id="CHEBI:57604"/>
        <dbReference type="ChEBI" id="CHEBI:58272"/>
        <dbReference type="ChEBI" id="CHEBI:456216"/>
        <dbReference type="EC" id="2.7.2.3"/>
    </reaction>
</comment>
<evidence type="ECO:0000256" key="5">
    <source>
        <dbReference type="ARBA" id="ARBA00022777"/>
    </source>
</evidence>
<gene>
    <name evidence="8" type="ORF">US86_C0010G0018</name>
</gene>
<dbReference type="GO" id="GO:0005829">
    <property type="term" value="C:cytosol"/>
    <property type="evidence" value="ECO:0007669"/>
    <property type="project" value="TreeGrafter"/>
</dbReference>
<dbReference type="PATRIC" id="fig|1618422.5.peg.1118"/>
<dbReference type="AlphaFoldDB" id="A0A0G0LVU9"/>
<evidence type="ECO:0000256" key="4">
    <source>
        <dbReference type="ARBA" id="ARBA00022741"/>
    </source>
</evidence>
<keyword evidence="6" id="KW-0067">ATP-binding</keyword>
<dbReference type="Proteomes" id="UP000034235">
    <property type="component" value="Unassembled WGS sequence"/>
</dbReference>
<evidence type="ECO:0000256" key="6">
    <source>
        <dbReference type="ARBA" id="ARBA00022840"/>
    </source>
</evidence>
<evidence type="ECO:0000313" key="9">
    <source>
        <dbReference type="Proteomes" id="UP000034235"/>
    </source>
</evidence>
<reference evidence="8 9" key="1">
    <citation type="journal article" date="2015" name="Nature">
        <title>rRNA introns, odd ribosomes, and small enigmatic genomes across a large radiation of phyla.</title>
        <authorList>
            <person name="Brown C.T."/>
            <person name="Hug L.A."/>
            <person name="Thomas B.C."/>
            <person name="Sharon I."/>
            <person name="Castelle C.J."/>
            <person name="Singh A."/>
            <person name="Wilkins M.J."/>
            <person name="Williams K.H."/>
            <person name="Banfield J.F."/>
        </authorList>
    </citation>
    <scope>NUCLEOTIDE SEQUENCE [LARGE SCALE GENOMIC DNA]</scope>
</reference>
<dbReference type="GO" id="GO:0005524">
    <property type="term" value="F:ATP binding"/>
    <property type="evidence" value="ECO:0007669"/>
    <property type="project" value="UniProtKB-KW"/>
</dbReference>
<proteinExistence type="inferred from homology"/>
<dbReference type="GO" id="GO:0006096">
    <property type="term" value="P:glycolytic process"/>
    <property type="evidence" value="ECO:0007669"/>
    <property type="project" value="InterPro"/>
</dbReference>
<evidence type="ECO:0000256" key="3">
    <source>
        <dbReference type="ARBA" id="ARBA00022679"/>
    </source>
</evidence>
<evidence type="ECO:0000313" key="8">
    <source>
        <dbReference type="EMBL" id="KKQ65544.1"/>
    </source>
</evidence>
<comment type="similarity">
    <text evidence="7">Belongs to the phosphoglycerate kinase family.</text>
</comment>
<dbReference type="EMBL" id="LBUP01000010">
    <property type="protein sequence ID" value="KKQ65544.1"/>
    <property type="molecule type" value="Genomic_DNA"/>
</dbReference>
<organism evidence="8 9">
    <name type="scientific">Candidatus Daviesbacteria bacterium GW2011_GWA2_38_24</name>
    <dbReference type="NCBI Taxonomy" id="1618422"/>
    <lineage>
        <taxon>Bacteria</taxon>
        <taxon>Candidatus Daviesiibacteriota</taxon>
    </lineage>
</organism>
<dbReference type="InterPro" id="IPR001576">
    <property type="entry name" value="Phosphoglycerate_kinase"/>
</dbReference>
<dbReference type="SUPFAM" id="SSF53748">
    <property type="entry name" value="Phosphoglycerate kinase"/>
    <property type="match status" value="1"/>
</dbReference>
<keyword evidence="4" id="KW-0547">Nucleotide-binding</keyword>
<dbReference type="GO" id="GO:0006094">
    <property type="term" value="P:gluconeogenesis"/>
    <property type="evidence" value="ECO:0007669"/>
    <property type="project" value="TreeGrafter"/>
</dbReference>
<evidence type="ECO:0000256" key="1">
    <source>
        <dbReference type="ARBA" id="ARBA00000642"/>
    </source>
</evidence>
<protein>
    <recommendedName>
        <fullName evidence="2 7">Phosphoglycerate kinase</fullName>
        <ecNumber evidence="2 7">2.7.2.3</ecNumber>
    </recommendedName>
</protein>
<keyword evidence="3 7" id="KW-0808">Transferase</keyword>
<evidence type="ECO:0000256" key="7">
    <source>
        <dbReference type="RuleBase" id="RU000532"/>
    </source>
</evidence>
<dbReference type="InterPro" id="IPR015824">
    <property type="entry name" value="Phosphoglycerate_kinase_N"/>
</dbReference>
<dbReference type="Pfam" id="PF00162">
    <property type="entry name" value="PGK"/>
    <property type="match status" value="2"/>
</dbReference>